<reference evidence="6" key="2">
    <citation type="submission" date="2024-10" db="UniProtKB">
        <authorList>
            <consortium name="EnsemblProtists"/>
        </authorList>
    </citation>
    <scope>IDENTIFICATION</scope>
</reference>
<evidence type="ECO:0000256" key="1">
    <source>
        <dbReference type="ARBA" id="ARBA00004370"/>
    </source>
</evidence>
<comment type="subcellular location">
    <subcellularLocation>
        <location evidence="1">Membrane</location>
    </subcellularLocation>
</comment>
<keyword evidence="3" id="KW-1133">Transmembrane helix</keyword>
<name>A0A0D3JGT9_EMIH1</name>
<evidence type="ECO:0000256" key="4">
    <source>
        <dbReference type="ARBA" id="ARBA00023136"/>
    </source>
</evidence>
<dbReference type="Proteomes" id="UP000013827">
    <property type="component" value="Unassembled WGS sequence"/>
</dbReference>
<dbReference type="HOGENOM" id="CLU_1063303_0_0_1"/>
<evidence type="ECO:0000259" key="5">
    <source>
        <dbReference type="Pfam" id="PF01490"/>
    </source>
</evidence>
<dbReference type="GO" id="GO:0016020">
    <property type="term" value="C:membrane"/>
    <property type="evidence" value="ECO:0007669"/>
    <property type="project" value="UniProtKB-SubCell"/>
</dbReference>
<keyword evidence="2" id="KW-0812">Transmembrane</keyword>
<dbReference type="InterPro" id="IPR013057">
    <property type="entry name" value="AA_transpt_TM"/>
</dbReference>
<evidence type="ECO:0000256" key="2">
    <source>
        <dbReference type="ARBA" id="ARBA00022692"/>
    </source>
</evidence>
<dbReference type="GeneID" id="17268271"/>
<dbReference type="PaxDb" id="2903-EOD22724"/>
<evidence type="ECO:0000256" key="3">
    <source>
        <dbReference type="ARBA" id="ARBA00022989"/>
    </source>
</evidence>
<reference evidence="7" key="1">
    <citation type="journal article" date="2013" name="Nature">
        <title>Pan genome of the phytoplankton Emiliania underpins its global distribution.</title>
        <authorList>
            <person name="Read B.A."/>
            <person name="Kegel J."/>
            <person name="Klute M.J."/>
            <person name="Kuo A."/>
            <person name="Lefebvre S.C."/>
            <person name="Maumus F."/>
            <person name="Mayer C."/>
            <person name="Miller J."/>
            <person name="Monier A."/>
            <person name="Salamov A."/>
            <person name="Young J."/>
            <person name="Aguilar M."/>
            <person name="Claverie J.M."/>
            <person name="Frickenhaus S."/>
            <person name="Gonzalez K."/>
            <person name="Herman E.K."/>
            <person name="Lin Y.C."/>
            <person name="Napier J."/>
            <person name="Ogata H."/>
            <person name="Sarno A.F."/>
            <person name="Shmutz J."/>
            <person name="Schroeder D."/>
            <person name="de Vargas C."/>
            <person name="Verret F."/>
            <person name="von Dassow P."/>
            <person name="Valentin K."/>
            <person name="Van de Peer Y."/>
            <person name="Wheeler G."/>
            <person name="Dacks J.B."/>
            <person name="Delwiche C.F."/>
            <person name="Dyhrman S.T."/>
            <person name="Glockner G."/>
            <person name="John U."/>
            <person name="Richards T."/>
            <person name="Worden A.Z."/>
            <person name="Zhang X."/>
            <person name="Grigoriev I.V."/>
            <person name="Allen A.E."/>
            <person name="Bidle K."/>
            <person name="Borodovsky M."/>
            <person name="Bowler C."/>
            <person name="Brownlee C."/>
            <person name="Cock J.M."/>
            <person name="Elias M."/>
            <person name="Gladyshev V.N."/>
            <person name="Groth M."/>
            <person name="Guda C."/>
            <person name="Hadaegh A."/>
            <person name="Iglesias-Rodriguez M.D."/>
            <person name="Jenkins J."/>
            <person name="Jones B.M."/>
            <person name="Lawson T."/>
            <person name="Leese F."/>
            <person name="Lindquist E."/>
            <person name="Lobanov A."/>
            <person name="Lomsadze A."/>
            <person name="Malik S.B."/>
            <person name="Marsh M.E."/>
            <person name="Mackinder L."/>
            <person name="Mock T."/>
            <person name="Mueller-Roeber B."/>
            <person name="Pagarete A."/>
            <person name="Parker M."/>
            <person name="Probert I."/>
            <person name="Quesneville H."/>
            <person name="Raines C."/>
            <person name="Rensing S.A."/>
            <person name="Riano-Pachon D.M."/>
            <person name="Richier S."/>
            <person name="Rokitta S."/>
            <person name="Shiraiwa Y."/>
            <person name="Soanes D.M."/>
            <person name="van der Giezen M."/>
            <person name="Wahlund T.M."/>
            <person name="Williams B."/>
            <person name="Wilson W."/>
            <person name="Wolfe G."/>
            <person name="Wurch L.L."/>
        </authorList>
    </citation>
    <scope>NUCLEOTIDE SEQUENCE</scope>
</reference>
<evidence type="ECO:0000313" key="7">
    <source>
        <dbReference type="Proteomes" id="UP000013827"/>
    </source>
</evidence>
<dbReference type="AlphaFoldDB" id="A0A0D3JGT9"/>
<feature type="domain" description="Amino acid transporter transmembrane" evidence="5">
    <location>
        <begin position="164"/>
        <end position="258"/>
    </location>
</feature>
<dbReference type="KEGG" id="ehx:EMIHUDRAFT_195048"/>
<dbReference type="Pfam" id="PF01490">
    <property type="entry name" value="Aa_trans"/>
    <property type="match status" value="1"/>
</dbReference>
<proteinExistence type="predicted"/>
<keyword evidence="4" id="KW-0472">Membrane</keyword>
<protein>
    <recommendedName>
        <fullName evidence="5">Amino acid transporter transmembrane domain-containing protein</fullName>
    </recommendedName>
</protein>
<accession>A0A0D3JGT9</accession>
<evidence type="ECO:0000313" key="6">
    <source>
        <dbReference type="EnsemblProtists" id="EOD22724"/>
    </source>
</evidence>
<keyword evidence="7" id="KW-1185">Reference proteome</keyword>
<organism evidence="6 7">
    <name type="scientific">Emiliania huxleyi (strain CCMP1516)</name>
    <dbReference type="NCBI Taxonomy" id="280463"/>
    <lineage>
        <taxon>Eukaryota</taxon>
        <taxon>Haptista</taxon>
        <taxon>Haptophyta</taxon>
        <taxon>Prymnesiophyceae</taxon>
        <taxon>Isochrysidales</taxon>
        <taxon>Noelaerhabdaceae</taxon>
        <taxon>Emiliania</taxon>
    </lineage>
</organism>
<sequence>MSDLNRPLIAGGKSSTLAVSMPALSQVEAIKPNIKGGALAATHDTLPTGRRRGLIPRIFSMRQTIDGELEVYAHIVTHAHLRATGGAGMMSQHSLGSFFGGNKASVGSTASVDREASGQMGNTTAMLTLLKAMIGPMLLFVPSMYKQAPRAAPPHRRPVALRAGMFQLLECHDAVLRGQRLSSVSKGAFAEIGRQAAGAAGYVIVDSCLVASQFLFCVSYPIFIATNTRAVLESLLPLPPSVTFLTLVQLPVLVPYCWASRQ</sequence>
<dbReference type="EnsemblProtists" id="EOD22724">
    <property type="protein sequence ID" value="EOD22724"/>
    <property type="gene ID" value="EMIHUDRAFT_195048"/>
</dbReference>
<dbReference type="RefSeq" id="XP_005775153.1">
    <property type="nucleotide sequence ID" value="XM_005775096.1"/>
</dbReference>